<name>A0A8T2RPG4_CERRI</name>
<dbReference type="EMBL" id="CM035430">
    <property type="protein sequence ID" value="KAH7297894.1"/>
    <property type="molecule type" value="Genomic_DNA"/>
</dbReference>
<feature type="repeat" description="PPR" evidence="2">
    <location>
        <begin position="101"/>
        <end position="135"/>
    </location>
</feature>
<feature type="repeat" description="PPR" evidence="2">
    <location>
        <begin position="611"/>
        <end position="645"/>
    </location>
</feature>
<organism evidence="3 4">
    <name type="scientific">Ceratopteris richardii</name>
    <name type="common">Triangle waterfern</name>
    <dbReference type="NCBI Taxonomy" id="49495"/>
    <lineage>
        <taxon>Eukaryota</taxon>
        <taxon>Viridiplantae</taxon>
        <taxon>Streptophyta</taxon>
        <taxon>Embryophyta</taxon>
        <taxon>Tracheophyta</taxon>
        <taxon>Polypodiopsida</taxon>
        <taxon>Polypodiidae</taxon>
        <taxon>Polypodiales</taxon>
        <taxon>Pteridineae</taxon>
        <taxon>Pteridaceae</taxon>
        <taxon>Parkerioideae</taxon>
        <taxon>Ceratopteris</taxon>
    </lineage>
</organism>
<evidence type="ECO:0000313" key="4">
    <source>
        <dbReference type="Proteomes" id="UP000825935"/>
    </source>
</evidence>
<feature type="repeat" description="PPR" evidence="2">
    <location>
        <begin position="509"/>
        <end position="543"/>
    </location>
</feature>
<dbReference type="FunFam" id="1.25.40.10:FF:000285">
    <property type="entry name" value="Pentatricopeptide repeat-containing protein, chloroplastic"/>
    <property type="match status" value="2"/>
</dbReference>
<dbReference type="SUPFAM" id="SSF48452">
    <property type="entry name" value="TPR-like"/>
    <property type="match status" value="1"/>
</dbReference>
<dbReference type="FunFam" id="1.25.40.10:FF:000031">
    <property type="entry name" value="Pentatricopeptide repeat-containing protein mitochondrial"/>
    <property type="match status" value="2"/>
</dbReference>
<dbReference type="Proteomes" id="UP000825935">
    <property type="component" value="Chromosome 25"/>
</dbReference>
<gene>
    <name evidence="3" type="ORF">KP509_25G017300</name>
</gene>
<dbReference type="EMBL" id="CM035430">
    <property type="protein sequence ID" value="KAH7297892.1"/>
    <property type="molecule type" value="Genomic_DNA"/>
</dbReference>
<feature type="repeat" description="PPR" evidence="2">
    <location>
        <begin position="407"/>
        <end position="441"/>
    </location>
</feature>
<dbReference type="FunFam" id="1.25.40.10:FF:000381">
    <property type="entry name" value="Pentatricopeptide repeat-containing protein"/>
    <property type="match status" value="1"/>
</dbReference>
<evidence type="ECO:0000256" key="1">
    <source>
        <dbReference type="ARBA" id="ARBA00022737"/>
    </source>
</evidence>
<dbReference type="OrthoDB" id="185373at2759"/>
<proteinExistence type="predicted"/>
<dbReference type="GO" id="GO:0003723">
    <property type="term" value="F:RNA binding"/>
    <property type="evidence" value="ECO:0007669"/>
    <property type="project" value="InterPro"/>
</dbReference>
<dbReference type="FunFam" id="1.25.40.10:FF:000158">
    <property type="entry name" value="pentatricopeptide repeat-containing protein At2g33680"/>
    <property type="match status" value="1"/>
</dbReference>
<dbReference type="InterPro" id="IPR046960">
    <property type="entry name" value="PPR_At4g14850-like_plant"/>
</dbReference>
<keyword evidence="4" id="KW-1185">Reference proteome</keyword>
<evidence type="ECO:0000313" key="3">
    <source>
        <dbReference type="EMBL" id="KAH7297891.1"/>
    </source>
</evidence>
<dbReference type="GO" id="GO:0009451">
    <property type="term" value="P:RNA modification"/>
    <property type="evidence" value="ECO:0007669"/>
    <property type="project" value="InterPro"/>
</dbReference>
<dbReference type="PANTHER" id="PTHR47926">
    <property type="entry name" value="PENTATRICOPEPTIDE REPEAT-CONTAINING PROTEIN"/>
    <property type="match status" value="1"/>
</dbReference>
<dbReference type="Pfam" id="PF13041">
    <property type="entry name" value="PPR_2"/>
    <property type="match status" value="6"/>
</dbReference>
<keyword evidence="1" id="KW-0677">Repeat</keyword>
<accession>A0A8T2RPG4</accession>
<dbReference type="PROSITE" id="PS51375">
    <property type="entry name" value="PPR"/>
    <property type="match status" value="6"/>
</dbReference>
<dbReference type="GO" id="GO:0048731">
    <property type="term" value="P:system development"/>
    <property type="evidence" value="ECO:0007669"/>
    <property type="project" value="UniProtKB-ARBA"/>
</dbReference>
<protein>
    <recommendedName>
        <fullName evidence="5">Pentatricopeptide repeat-containing protein</fullName>
    </recommendedName>
</protein>
<evidence type="ECO:0000256" key="2">
    <source>
        <dbReference type="PROSITE-ProRule" id="PRU00708"/>
    </source>
</evidence>
<dbReference type="Gene3D" id="1.25.40.10">
    <property type="entry name" value="Tetratricopeptide repeat domain"/>
    <property type="match status" value="6"/>
</dbReference>
<feature type="repeat" description="PPR" evidence="2">
    <location>
        <begin position="305"/>
        <end position="339"/>
    </location>
</feature>
<feature type="repeat" description="PPR" evidence="2">
    <location>
        <begin position="203"/>
        <end position="237"/>
    </location>
</feature>
<comment type="caution">
    <text evidence="3">The sequence shown here is derived from an EMBL/GenBank/DDBJ whole genome shotgun (WGS) entry which is preliminary data.</text>
</comment>
<dbReference type="InterPro" id="IPR002885">
    <property type="entry name" value="PPR_rpt"/>
</dbReference>
<dbReference type="EMBL" id="CM035430">
    <property type="protein sequence ID" value="KAH7297893.1"/>
    <property type="molecule type" value="Genomic_DNA"/>
</dbReference>
<dbReference type="EMBL" id="CM035430">
    <property type="protein sequence ID" value="KAH7297891.1"/>
    <property type="molecule type" value="Genomic_DNA"/>
</dbReference>
<reference evidence="3" key="1">
    <citation type="submission" date="2021-08" db="EMBL/GenBank/DDBJ databases">
        <title>WGS assembly of Ceratopteris richardii.</title>
        <authorList>
            <person name="Marchant D.B."/>
            <person name="Chen G."/>
            <person name="Jenkins J."/>
            <person name="Shu S."/>
            <person name="Leebens-Mack J."/>
            <person name="Grimwood J."/>
            <person name="Schmutz J."/>
            <person name="Soltis P."/>
            <person name="Soltis D."/>
            <person name="Chen Z.-H."/>
        </authorList>
    </citation>
    <scope>NUCLEOTIDE SEQUENCE</scope>
    <source>
        <strain evidence="3">Whitten #5841</strain>
        <tissue evidence="3">Leaf</tissue>
    </source>
</reference>
<dbReference type="AlphaFoldDB" id="A0A8T2RPG4"/>
<dbReference type="PANTHER" id="PTHR47926:SF382">
    <property type="entry name" value="PENTACOTRIPEPTIDE-REPEAT REGION OF PRORP DOMAIN-CONTAINING PROTEIN"/>
    <property type="match status" value="1"/>
</dbReference>
<sequence>MNPEAQLVDGKNSQEGHIGEHMQSSVTKQNDIQDNVILVNLLRACAKRKDLHQGTILYAKILKEGVLQRNIFIGNALIHMFAKCGALAKAREVFGKLPVRDAVSWTILVSTYAQYGYADEAIICFEKMQHEGLSPDGITLASILKAYGSIRAAERGKAIHAWIVLQGLSEVDIVIGNALVDMYSKCGLLAKAQQAFDELSYHDVISWNVLMTAYCQHGYGQKVLDCFERMKHDGHVPDAVTFAITLQACGSIGAAQRAEELHEEAVSRKLPITGIDFGNILVNMYAKCGALGKAVQVFIDLPYRDLISWGALLAGYCQHGHGKEALELFEGMKSEGLSPDEAIFISVLQACGIAGTVDKGDEIHAAIIKKGFLQGCSFLESSLIDMYSKCGAIANAWKIFNSITTRNLVCWNALITGYSQNGHDEEALNCFQLMQAEGLCPDEVTLACILKACGGTGAYKTGESLHVEIMRKGLLTQSIVLGNALVDMYAKCGALTRAQEVFNDIEVRNLVTWNALITGYCQHGLAEETLNQYECLLCAGLCPDTVTFVCILKACGTIGAVTKGHEIHAEIARKLLFAKSIMLGNALIDMYGKCGALLNAQQVFAELPIRDIVSWNALISGYSEHGHGSEALSCFEGMKQNGVSPDVVTFMSVLKACGSVGAAEEGRIYFEMMSLEYGIIPSIEHHTCMIGMFSYAGYMSHAMAILGKVSSSDYFPAWCTLLVACKKWANVELAEMAFKHATKLDENSAVPYVLLSDVYSAVGRQADADSIKILQAENRCN</sequence>
<evidence type="ECO:0008006" key="5">
    <source>
        <dbReference type="Google" id="ProtNLM"/>
    </source>
</evidence>
<dbReference type="InterPro" id="IPR011990">
    <property type="entry name" value="TPR-like_helical_dom_sf"/>
</dbReference>
<dbReference type="Pfam" id="PF01535">
    <property type="entry name" value="PPR"/>
    <property type="match status" value="3"/>
</dbReference>
<dbReference type="NCBIfam" id="TIGR00756">
    <property type="entry name" value="PPR"/>
    <property type="match status" value="5"/>
</dbReference>